<sequence length="543" mass="60679">MVCRVHPHLRHSNLVLAHDYHAHSGADARRAWTVAPAIPVEICSLSTPKKRNSQSMDCTVAHSGDAGAIMSAPTTDTSPIADLFRTVVAGGYCVGCGACATMAPEHLEMRLDSYGRFLPRQIGDAAPSDTALTDVRAVCPFSGRSRNEDEIGADAFGHAPHQNGLIGRWETLHAGYVSEGDFRQNGTSGGMTNWIASELLSRGLVDAIIHIRPGAQSTGGPLFQYAVSRTIEELREGAKTRYYPCELSTVMQYIRETPMRFALISLPCFARAARLLRENDAVIGERLHFQIAIVCGHLKSTGYAEYYGWTAGMHPRDLTYVDFRYKAPQAISAKQYFILARSKDRQSVIANANVYGTDWGLGFFKLKACDYCDDVLGETADITLGDAWLPRFDSDPAGTNIVITRHPQLAQIVAEGRANGSIHIEDLGAEDIARSQEAGFRHRRDGLAYRLYLRDQEGQWRPRKRVAAAHHLSLRYRLIFRLREALRDRSHAAFAEAVRGNDLRIFIRKMAPLVRVYLVVLRQMNPDYWQKKWAGLRRRLSLR</sequence>
<accession>A0A6N6VJZ6</accession>
<dbReference type="EMBL" id="WESC01000004">
    <property type="protein sequence ID" value="KAB7741109.1"/>
    <property type="molecule type" value="Genomic_DNA"/>
</dbReference>
<feature type="domain" description="4Fe-4S ferredoxin-type" evidence="1">
    <location>
        <begin position="84"/>
        <end position="112"/>
    </location>
</feature>
<evidence type="ECO:0000259" key="1">
    <source>
        <dbReference type="PROSITE" id="PS51379"/>
    </source>
</evidence>
<dbReference type="PANTHER" id="PTHR31332">
    <property type="entry name" value="7-HYDROXYMETHYL CHLOROPHYLL A REDUCTASE, CHLOROPLASTIC"/>
    <property type="match status" value="1"/>
</dbReference>
<dbReference type="PANTHER" id="PTHR31332:SF0">
    <property type="entry name" value="7-HYDROXYMETHYL CHLOROPHYLL A REDUCTASE, CHLOROPLASTIC"/>
    <property type="match status" value="1"/>
</dbReference>
<dbReference type="InterPro" id="IPR017896">
    <property type="entry name" value="4Fe4S_Fe-S-bd"/>
</dbReference>
<reference evidence="2 3" key="1">
    <citation type="submission" date="2019-09" db="EMBL/GenBank/DDBJ databases">
        <title>Parvibaculum sedimenti sp. nov., isolated from sediment.</title>
        <authorList>
            <person name="Wang Y."/>
        </authorList>
    </citation>
    <scope>NUCLEOTIDE SEQUENCE [LARGE SCALE GENOMIC DNA]</scope>
    <source>
        <strain evidence="2 3">HXT-9</strain>
    </source>
</reference>
<evidence type="ECO:0000313" key="3">
    <source>
        <dbReference type="Proteomes" id="UP000468901"/>
    </source>
</evidence>
<keyword evidence="3" id="KW-1185">Reference proteome</keyword>
<dbReference type="AlphaFoldDB" id="A0A6N6VJZ6"/>
<proteinExistence type="predicted"/>
<dbReference type="Pfam" id="PF04432">
    <property type="entry name" value="FrhB_FdhB_C"/>
    <property type="match status" value="1"/>
</dbReference>
<evidence type="ECO:0000313" key="2">
    <source>
        <dbReference type="EMBL" id="KAB7741109.1"/>
    </source>
</evidence>
<protein>
    <submittedName>
        <fullName evidence="2">Coenzyme F420 hydrogenase</fullName>
    </submittedName>
</protein>
<dbReference type="InterPro" id="IPR045220">
    <property type="entry name" value="FRHB/FDHB/HCAR-like"/>
</dbReference>
<dbReference type="GO" id="GO:0090415">
    <property type="term" value="F:7-hydroxymethyl chlorophyll a reductase activity"/>
    <property type="evidence" value="ECO:0007669"/>
    <property type="project" value="TreeGrafter"/>
</dbReference>
<dbReference type="PROSITE" id="PS51379">
    <property type="entry name" value="4FE4S_FER_2"/>
    <property type="match status" value="1"/>
</dbReference>
<dbReference type="InterPro" id="IPR007516">
    <property type="entry name" value="Co_F420_Hydgase/DH_bsu_N"/>
</dbReference>
<dbReference type="Proteomes" id="UP000468901">
    <property type="component" value="Unassembled WGS sequence"/>
</dbReference>
<comment type="caution">
    <text evidence="2">The sequence shown here is derived from an EMBL/GenBank/DDBJ whole genome shotgun (WGS) entry which is preliminary data.</text>
</comment>
<gene>
    <name evidence="2" type="ORF">F2P47_04990</name>
</gene>
<organism evidence="2 3">
    <name type="scientific">Parvibaculum sedimenti</name>
    <dbReference type="NCBI Taxonomy" id="2608632"/>
    <lineage>
        <taxon>Bacteria</taxon>
        <taxon>Pseudomonadati</taxon>
        <taxon>Pseudomonadota</taxon>
        <taxon>Alphaproteobacteria</taxon>
        <taxon>Hyphomicrobiales</taxon>
        <taxon>Parvibaculaceae</taxon>
        <taxon>Parvibaculum</taxon>
    </lineage>
</organism>
<name>A0A6N6VJZ6_9HYPH</name>
<dbReference type="GO" id="GO:0033354">
    <property type="term" value="P:chlorophyll cycle"/>
    <property type="evidence" value="ECO:0007669"/>
    <property type="project" value="TreeGrafter"/>
</dbReference>
<dbReference type="InterPro" id="IPR007525">
    <property type="entry name" value="FrhB_FdhB_C"/>
</dbReference>
<dbReference type="Pfam" id="PF04422">
    <property type="entry name" value="FrhB_FdhB_N"/>
    <property type="match status" value="1"/>
</dbReference>